<keyword evidence="2" id="KW-0472">Membrane</keyword>
<accession>A0ABP1FRT8</accession>
<feature type="compositionally biased region" description="Polar residues" evidence="1">
    <location>
        <begin position="373"/>
        <end position="392"/>
    </location>
</feature>
<comment type="caution">
    <text evidence="3">The sequence shown here is derived from an EMBL/GenBank/DDBJ whole genome shotgun (WGS) entry which is preliminary data.</text>
</comment>
<keyword evidence="2" id="KW-0812">Transmembrane</keyword>
<keyword evidence="4" id="KW-1185">Reference proteome</keyword>
<reference evidence="3 4" key="1">
    <citation type="submission" date="2024-06" db="EMBL/GenBank/DDBJ databases">
        <authorList>
            <person name="Kraege A."/>
            <person name="Thomma B."/>
        </authorList>
    </citation>
    <scope>NUCLEOTIDE SEQUENCE [LARGE SCALE GENOMIC DNA]</scope>
</reference>
<evidence type="ECO:0000313" key="3">
    <source>
        <dbReference type="EMBL" id="CAL5222653.1"/>
    </source>
</evidence>
<proteinExistence type="predicted"/>
<dbReference type="EMBL" id="CAXHTA020000007">
    <property type="protein sequence ID" value="CAL5222653.1"/>
    <property type="molecule type" value="Genomic_DNA"/>
</dbReference>
<organism evidence="3 4">
    <name type="scientific">Coccomyxa viridis</name>
    <dbReference type="NCBI Taxonomy" id="1274662"/>
    <lineage>
        <taxon>Eukaryota</taxon>
        <taxon>Viridiplantae</taxon>
        <taxon>Chlorophyta</taxon>
        <taxon>core chlorophytes</taxon>
        <taxon>Trebouxiophyceae</taxon>
        <taxon>Trebouxiophyceae incertae sedis</taxon>
        <taxon>Coccomyxaceae</taxon>
        <taxon>Coccomyxa</taxon>
    </lineage>
</organism>
<feature type="region of interest" description="Disordered" evidence="1">
    <location>
        <begin position="329"/>
        <end position="402"/>
    </location>
</feature>
<sequence>MGVQDILRTKLQRISKEQHAPREHLLSTKSLDTLRISLLSFKVAVTKPYVFEKLKRYATPVIAAAIAVFLIGSLLAVPLRLLARTLQLLSFGIINGHAAGKSFTSWLNNAVALVPLTVMLWLRTTIRRPLYKTLVHGLREVNPEAAAMLEASPRLRNPTKRNTIDRVAMSMAKVSSFLVLDMVIYFWHQLPWLGRLAGPVTQFLNMLECMSMPQAVILAALGFVGPLQWWTFQFVRLWRTSRLLGEELVEEWVARVVPPGQRDSWYRSNAVTITLFVAPQALLMQVPLIGPLVYVPMQYAAAWLLNMLLTDAPTRPPFAGAATYSQIPEPPGAGYGGEPPTRPASFMADTGQPRAGGKYAVGMHEHARDFHAATQTGSAQPSAPMYSQQQEPQDVLYPEIRH</sequence>
<feature type="transmembrane region" description="Helical" evidence="2">
    <location>
        <begin position="61"/>
        <end position="83"/>
    </location>
</feature>
<dbReference type="Proteomes" id="UP001497392">
    <property type="component" value="Unassembled WGS sequence"/>
</dbReference>
<keyword evidence="2" id="KW-1133">Transmembrane helix</keyword>
<dbReference type="PANTHER" id="PTHR38421:SF1">
    <property type="entry name" value="TRANSMEMBRANE PROTEIN"/>
    <property type="match status" value="1"/>
</dbReference>
<dbReference type="PANTHER" id="PTHR38421">
    <property type="entry name" value="TRANSMEMBRANE PROTEIN USGS"/>
    <property type="match status" value="1"/>
</dbReference>
<gene>
    <name evidence="3" type="primary">g5049</name>
    <name evidence="3" type="ORF">VP750_LOCUS4312</name>
</gene>
<evidence type="ECO:0000256" key="2">
    <source>
        <dbReference type="SAM" id="Phobius"/>
    </source>
</evidence>
<feature type="transmembrane region" description="Helical" evidence="2">
    <location>
        <begin position="210"/>
        <end position="232"/>
    </location>
</feature>
<protein>
    <submittedName>
        <fullName evidence="3">G5049 protein</fullName>
    </submittedName>
</protein>
<evidence type="ECO:0000313" key="4">
    <source>
        <dbReference type="Proteomes" id="UP001497392"/>
    </source>
</evidence>
<feature type="transmembrane region" description="Helical" evidence="2">
    <location>
        <begin position="103"/>
        <end position="122"/>
    </location>
</feature>
<feature type="transmembrane region" description="Helical" evidence="2">
    <location>
        <begin position="170"/>
        <end position="190"/>
    </location>
</feature>
<evidence type="ECO:0000256" key="1">
    <source>
        <dbReference type="SAM" id="MobiDB-lite"/>
    </source>
</evidence>
<name>A0ABP1FRT8_9CHLO</name>